<keyword evidence="6 7" id="KW-0687">Ribonucleoprotein</keyword>
<dbReference type="InterPro" id="IPR031310">
    <property type="entry name" value="Ribosomal_uL5_N"/>
</dbReference>
<dbReference type="GO" id="GO:1990904">
    <property type="term" value="C:ribonucleoprotein complex"/>
    <property type="evidence" value="ECO:0007669"/>
    <property type="project" value="UniProtKB-KW"/>
</dbReference>
<dbReference type="GO" id="GO:0000049">
    <property type="term" value="F:tRNA binding"/>
    <property type="evidence" value="ECO:0007669"/>
    <property type="project" value="UniProtKB-UniRule"/>
</dbReference>
<evidence type="ECO:0000256" key="6">
    <source>
        <dbReference type="ARBA" id="ARBA00023274"/>
    </source>
</evidence>
<evidence type="ECO:0000256" key="4">
    <source>
        <dbReference type="ARBA" id="ARBA00022884"/>
    </source>
</evidence>
<dbReference type="RefSeq" id="WP_103287243.1">
    <property type="nucleotide sequence ID" value="NZ_LT981265.1"/>
</dbReference>
<name>A0A2K5AQV4_9ARCH</name>
<dbReference type="InterPro" id="IPR022804">
    <property type="entry name" value="Ribosomal_uL5_arc"/>
</dbReference>
<dbReference type="InterPro" id="IPR031309">
    <property type="entry name" value="Ribosomal_uL5_C"/>
</dbReference>
<dbReference type="GO" id="GO:0003735">
    <property type="term" value="F:structural constituent of ribosome"/>
    <property type="evidence" value="ECO:0007669"/>
    <property type="project" value="InterPro"/>
</dbReference>
<dbReference type="KEGG" id="ncv:NCAV_0819"/>
<evidence type="ECO:0000313" key="12">
    <source>
        <dbReference type="Proteomes" id="UP000236248"/>
    </source>
</evidence>
<dbReference type="EMBL" id="LT981265">
    <property type="protein sequence ID" value="SPC33997.1"/>
    <property type="molecule type" value="Genomic_DNA"/>
</dbReference>
<comment type="function">
    <text evidence="7">This is 1 of the proteins that bind and probably mediate the attachment of the 5S RNA into the large ribosomal subunit, where it forms part of the central protuberance. In the 70S ribosome it contacts protein S13 of the 30S subunit (bridge B1b), connecting the 2 subunits; this bridge is implicated in subunit movement. May contact the P site tRNA; the 5S rRNA and some of its associated proteins might help stabilize positioning of ribosome-bound tRNAs.</text>
</comment>
<evidence type="ECO:0000256" key="1">
    <source>
        <dbReference type="ARBA" id="ARBA00008553"/>
    </source>
</evidence>
<comment type="subunit">
    <text evidence="7">Part of the 50S ribosomal subunit; contacts the 5S rRNA and probably tRNA. Forms a bridge to the 30S subunit in the 70S ribosome.</text>
</comment>
<dbReference type="SUPFAM" id="SSF55282">
    <property type="entry name" value="RL5-like"/>
    <property type="match status" value="1"/>
</dbReference>
<feature type="domain" description="Large ribosomal subunit protein uL5 C-terminal" evidence="10">
    <location>
        <begin position="65"/>
        <end position="164"/>
    </location>
</feature>
<protein>
    <recommendedName>
        <fullName evidence="7">Large ribosomal subunit protein uL5</fullName>
    </recommendedName>
</protein>
<dbReference type="InterPro" id="IPR057266">
    <property type="entry name" value="Ribosomal_uL5_euk/arc-type"/>
</dbReference>
<feature type="domain" description="Large ribosomal subunit protein uL5 N-terminal" evidence="9">
    <location>
        <begin position="8"/>
        <end position="60"/>
    </location>
</feature>
<dbReference type="PIRSF" id="PIRSF002161">
    <property type="entry name" value="Ribosomal_L5"/>
    <property type="match status" value="1"/>
</dbReference>
<dbReference type="GO" id="GO:0006412">
    <property type="term" value="P:translation"/>
    <property type="evidence" value="ECO:0007669"/>
    <property type="project" value="UniProtKB-UniRule"/>
</dbReference>
<dbReference type="InterPro" id="IPR002132">
    <property type="entry name" value="Ribosomal_uL5"/>
</dbReference>
<dbReference type="GO" id="GO:0019843">
    <property type="term" value="F:rRNA binding"/>
    <property type="evidence" value="ECO:0007669"/>
    <property type="project" value="UniProtKB-UniRule"/>
</dbReference>
<evidence type="ECO:0000313" key="11">
    <source>
        <dbReference type="EMBL" id="SPC33997.1"/>
    </source>
</evidence>
<dbReference type="InterPro" id="IPR022803">
    <property type="entry name" value="Ribosomal_uL5_dom_sf"/>
</dbReference>
<gene>
    <name evidence="11" type="primary">rpl5p</name>
    <name evidence="7" type="synonym">rpl5</name>
    <name evidence="11" type="ORF">NCAV_0819</name>
</gene>
<evidence type="ECO:0000256" key="8">
    <source>
        <dbReference type="RuleBase" id="RU003930"/>
    </source>
</evidence>
<dbReference type="Proteomes" id="UP000236248">
    <property type="component" value="Chromosome NCAV"/>
</dbReference>
<dbReference type="AlphaFoldDB" id="A0A2K5AQV4"/>
<keyword evidence="12" id="KW-1185">Reference proteome</keyword>
<keyword evidence="5 7" id="KW-0689">Ribosomal protein</keyword>
<dbReference type="Pfam" id="PF00281">
    <property type="entry name" value="Ribosomal_L5"/>
    <property type="match status" value="1"/>
</dbReference>
<evidence type="ECO:0000256" key="2">
    <source>
        <dbReference type="ARBA" id="ARBA00022555"/>
    </source>
</evidence>
<keyword evidence="2 7" id="KW-0820">tRNA-binding</keyword>
<sequence>MSIMLEENVMRRIRIGKVVINAAVGKSGEPIEKAKKILEELTGHTPAVRTAKKTIRDFGIHKGEPIAVIVTLRKDKALQVLKRLLAAKGNRIKSSSFDDYGNVSFGIKEHIDIPGVKYKPELGIIGMDVCIALERPGYRVARRKIMPSKIGKEQRISKQEAIEFFKALGVEVV</sequence>
<evidence type="ECO:0000259" key="9">
    <source>
        <dbReference type="Pfam" id="PF00281"/>
    </source>
</evidence>
<evidence type="ECO:0000256" key="3">
    <source>
        <dbReference type="ARBA" id="ARBA00022730"/>
    </source>
</evidence>
<evidence type="ECO:0000256" key="5">
    <source>
        <dbReference type="ARBA" id="ARBA00022980"/>
    </source>
</evidence>
<dbReference type="PANTHER" id="PTHR11994">
    <property type="entry name" value="60S RIBOSOMAL PROTEIN L11-RELATED"/>
    <property type="match status" value="1"/>
</dbReference>
<dbReference type="Pfam" id="PF00673">
    <property type="entry name" value="Ribosomal_L5_C"/>
    <property type="match status" value="1"/>
</dbReference>
<reference evidence="12" key="1">
    <citation type="submission" date="2018-01" db="EMBL/GenBank/DDBJ databases">
        <authorList>
            <person name="Kerou L M."/>
        </authorList>
    </citation>
    <scope>NUCLEOTIDE SEQUENCE [LARGE SCALE GENOMIC DNA]</scope>
    <source>
        <strain evidence="12">SCU2</strain>
    </source>
</reference>
<evidence type="ECO:0000256" key="7">
    <source>
        <dbReference type="HAMAP-Rule" id="MF_01333"/>
    </source>
</evidence>
<dbReference type="NCBIfam" id="NF003258">
    <property type="entry name" value="PRK04219.1"/>
    <property type="match status" value="1"/>
</dbReference>
<comment type="similarity">
    <text evidence="1 7 8">Belongs to the universal ribosomal protein uL5 family.</text>
</comment>
<dbReference type="Gene3D" id="3.30.1440.10">
    <property type="match status" value="1"/>
</dbReference>
<dbReference type="GeneID" id="41594878"/>
<keyword evidence="4 7" id="KW-0694">RNA-binding</keyword>
<dbReference type="GO" id="GO:0005840">
    <property type="term" value="C:ribosome"/>
    <property type="evidence" value="ECO:0007669"/>
    <property type="project" value="UniProtKB-KW"/>
</dbReference>
<proteinExistence type="inferred from homology"/>
<organism evidence="11 12">
    <name type="scientific">Candidatus Nitrosocaldus cavascurensis</name>
    <dbReference type="NCBI Taxonomy" id="2058097"/>
    <lineage>
        <taxon>Archaea</taxon>
        <taxon>Nitrososphaerota</taxon>
        <taxon>Nitrososphaeria</taxon>
        <taxon>Candidatus Nitrosocaldales</taxon>
        <taxon>Candidatus Nitrosocaldaceae</taxon>
        <taxon>Candidatus Nitrosocaldus</taxon>
    </lineage>
</organism>
<dbReference type="FunFam" id="3.30.1440.10:FF:000002">
    <property type="entry name" value="60S ribosomal protein L11"/>
    <property type="match status" value="1"/>
</dbReference>
<dbReference type="HAMAP" id="MF_01333_A">
    <property type="entry name" value="Ribosomal_uL5_A"/>
    <property type="match status" value="1"/>
</dbReference>
<keyword evidence="3 7" id="KW-0699">rRNA-binding</keyword>
<accession>A0A2K5AQV4</accession>
<evidence type="ECO:0000259" key="10">
    <source>
        <dbReference type="Pfam" id="PF00673"/>
    </source>
</evidence>